<keyword evidence="3" id="KW-1185">Reference proteome</keyword>
<dbReference type="PANTHER" id="PTHR42852:SF17">
    <property type="entry name" value="THIOREDOXIN-LIKE PROTEIN HI_1115"/>
    <property type="match status" value="1"/>
</dbReference>
<name>A0A425Y363_9BACT</name>
<dbReference type="GO" id="GO:0016491">
    <property type="term" value="F:oxidoreductase activity"/>
    <property type="evidence" value="ECO:0007669"/>
    <property type="project" value="InterPro"/>
</dbReference>
<dbReference type="InterPro" id="IPR000866">
    <property type="entry name" value="AhpC/TSA"/>
</dbReference>
<evidence type="ECO:0000259" key="1">
    <source>
        <dbReference type="Pfam" id="PF00578"/>
    </source>
</evidence>
<reference evidence="2 3" key="1">
    <citation type="submission" date="2018-07" db="EMBL/GenBank/DDBJ databases">
        <title>Draft genome sequence of Ancylomarina sp. M1P.</title>
        <authorList>
            <person name="Yadav S."/>
            <person name="Villanueva L."/>
            <person name="Damste J.S.S."/>
        </authorList>
    </citation>
    <scope>NUCLEOTIDE SEQUENCE [LARGE SCALE GENOMIC DNA]</scope>
    <source>
        <strain evidence="2 3">M1P</strain>
    </source>
</reference>
<organism evidence="2 3">
    <name type="scientific">Ancylomarina euxinus</name>
    <dbReference type="NCBI Taxonomy" id="2283627"/>
    <lineage>
        <taxon>Bacteria</taxon>
        <taxon>Pseudomonadati</taxon>
        <taxon>Bacteroidota</taxon>
        <taxon>Bacteroidia</taxon>
        <taxon>Marinilabiliales</taxon>
        <taxon>Marinifilaceae</taxon>
        <taxon>Ancylomarina</taxon>
    </lineage>
</organism>
<evidence type="ECO:0000313" key="2">
    <source>
        <dbReference type="EMBL" id="RRG22580.1"/>
    </source>
</evidence>
<comment type="caution">
    <text evidence="2">The sequence shown here is derived from an EMBL/GenBank/DDBJ whole genome shotgun (WGS) entry which is preliminary data.</text>
</comment>
<dbReference type="GO" id="GO:0016209">
    <property type="term" value="F:antioxidant activity"/>
    <property type="evidence" value="ECO:0007669"/>
    <property type="project" value="InterPro"/>
</dbReference>
<dbReference type="InterPro" id="IPR050553">
    <property type="entry name" value="Thioredoxin_ResA/DsbE_sf"/>
</dbReference>
<dbReference type="AlphaFoldDB" id="A0A425Y363"/>
<dbReference type="EMBL" id="QQWG01000005">
    <property type="protein sequence ID" value="RRG22580.1"/>
    <property type="molecule type" value="Genomic_DNA"/>
</dbReference>
<dbReference type="OrthoDB" id="1097547at2"/>
<gene>
    <name evidence="2" type="ORF">DWB61_07145</name>
</gene>
<dbReference type="Gene3D" id="3.40.30.10">
    <property type="entry name" value="Glutaredoxin"/>
    <property type="match status" value="1"/>
</dbReference>
<dbReference type="Pfam" id="PF00578">
    <property type="entry name" value="AhpC-TSA"/>
    <property type="match status" value="1"/>
</dbReference>
<dbReference type="InterPro" id="IPR036249">
    <property type="entry name" value="Thioredoxin-like_sf"/>
</dbReference>
<dbReference type="RefSeq" id="WP_125030207.1">
    <property type="nucleotide sequence ID" value="NZ_JAPXVP010000001.1"/>
</dbReference>
<evidence type="ECO:0000313" key="3">
    <source>
        <dbReference type="Proteomes" id="UP000285794"/>
    </source>
</evidence>
<dbReference type="Proteomes" id="UP000285794">
    <property type="component" value="Unassembled WGS sequence"/>
</dbReference>
<dbReference type="SUPFAM" id="SSF52833">
    <property type="entry name" value="Thioredoxin-like"/>
    <property type="match status" value="1"/>
</dbReference>
<sequence length="469" mass="54207">MRSLFLLLILTLGVQSSFAKKVKLFGQHAAYANAQIKVLCYDDAFSKTEKELAILQLDRQGQFSVEFEIAETQMVFLPLGVFRGYFFAETGKEYQLSLPPRRDLSPSQRIDPFFEPQDVLLGFRNTDKDGLNSLIREFDNQFDNFINQNFDDIYNQRSSSVGVGFAKQMKSDYVQVTNTYFQVYLKYRLGFLDYLASPEAYISLESKYFTKQALELNNTAYTTLFNKIYDNSLSSAFHRKEKSKFNKALESSDPYSNLSKVMQSYTVYQDKTFRDLLLAKAVFNGTENAVLSRSKAIEILQKINENSTDSRVSQLIKNYLVNLSHLLKNTDVPNFKLGDIVLEDYKGKYLYLNFCNTTNSVWENDLESLKKLHEAFGKDIEFLSVASDLDTARFTNRLKQKDITWPMVQIDSENSILADFKINVFPTYIIINPEGKVYQYPARGPHDGVEKIFVKIQRNLLRKNYSQKK</sequence>
<proteinExistence type="predicted"/>
<dbReference type="CDD" id="cd02966">
    <property type="entry name" value="TlpA_like_family"/>
    <property type="match status" value="1"/>
</dbReference>
<protein>
    <submittedName>
        <fullName evidence="2">TlpA family protein disulfide reductase</fullName>
    </submittedName>
</protein>
<accession>A0A425Y363</accession>
<feature type="domain" description="Alkyl hydroperoxide reductase subunit C/ Thiol specific antioxidant" evidence="1">
    <location>
        <begin position="330"/>
        <end position="438"/>
    </location>
</feature>
<dbReference type="PANTHER" id="PTHR42852">
    <property type="entry name" value="THIOL:DISULFIDE INTERCHANGE PROTEIN DSBE"/>
    <property type="match status" value="1"/>
</dbReference>